<evidence type="ECO:0000313" key="1">
    <source>
        <dbReference type="EMBL" id="SEA06185.1"/>
    </source>
</evidence>
<accession>A0A1H3Y380</accession>
<evidence type="ECO:0008006" key="3">
    <source>
        <dbReference type="Google" id="ProtNLM"/>
    </source>
</evidence>
<dbReference type="AlphaFoldDB" id="A0A1H3Y380"/>
<protein>
    <recommendedName>
        <fullName evidence="3">ThuA-like domain-containing protein</fullName>
    </recommendedName>
</protein>
<evidence type="ECO:0000313" key="2">
    <source>
        <dbReference type="Proteomes" id="UP000242469"/>
    </source>
</evidence>
<keyword evidence="2" id="KW-1185">Reference proteome</keyword>
<name>A0A1H3Y380_9GAMM</name>
<dbReference type="EMBL" id="FNRJ01000001">
    <property type="protein sequence ID" value="SEA06185.1"/>
    <property type="molecule type" value="Genomic_DNA"/>
</dbReference>
<reference evidence="2" key="1">
    <citation type="submission" date="2016-10" db="EMBL/GenBank/DDBJ databases">
        <authorList>
            <person name="Varghese N."/>
            <person name="Submissions S."/>
        </authorList>
    </citation>
    <scope>NUCLEOTIDE SEQUENCE [LARGE SCALE GENOMIC DNA]</scope>
    <source>
        <strain evidence="2">DSM 11526</strain>
    </source>
</reference>
<gene>
    <name evidence="1" type="ORF">SAMN02745729_101362</name>
</gene>
<dbReference type="RefSeq" id="WP_091822166.1">
    <property type="nucleotide sequence ID" value="NZ_FNRJ01000001.1"/>
</dbReference>
<organism evidence="1 2">
    <name type="scientific">Marinobacterium iners DSM 11526</name>
    <dbReference type="NCBI Taxonomy" id="1122198"/>
    <lineage>
        <taxon>Bacteria</taxon>
        <taxon>Pseudomonadati</taxon>
        <taxon>Pseudomonadota</taxon>
        <taxon>Gammaproteobacteria</taxon>
        <taxon>Oceanospirillales</taxon>
        <taxon>Oceanospirillaceae</taxon>
        <taxon>Marinobacterium</taxon>
    </lineage>
</organism>
<sequence>MMNILHLRAISHELPAFVQALEARGIASRSVRDLCADDLRASQVLLIEAHIDQKALLGMKDGLMDCLNAGGTIVFNGHLVYPLIDGLEPFQVAAGRGRDDLVVERVHTHPVFDGVDCQDLSFRRGVAGFYARGANPPPADAQVLHRLKQDGSPIDWVWQRPEGGQVFMHSGNTMWMYLNDKSSAARIAPQLLDWVCASASELTEEAH</sequence>
<proteinExistence type="predicted"/>
<dbReference type="STRING" id="1122198.SAMN02745729_101362"/>
<dbReference type="Proteomes" id="UP000242469">
    <property type="component" value="Unassembled WGS sequence"/>
</dbReference>
<dbReference type="OrthoDB" id="2583792at2"/>